<organism evidence="1 2">
    <name type="scientific">Aureimonas altamirensis</name>
    <dbReference type="NCBI Taxonomy" id="370622"/>
    <lineage>
        <taxon>Bacteria</taxon>
        <taxon>Pseudomonadati</taxon>
        <taxon>Pseudomonadota</taxon>
        <taxon>Alphaproteobacteria</taxon>
        <taxon>Hyphomicrobiales</taxon>
        <taxon>Aurantimonadaceae</taxon>
        <taxon>Aureimonas</taxon>
    </lineage>
</organism>
<name>A0A0B1Q4Z5_9HYPH</name>
<proteinExistence type="predicted"/>
<evidence type="ECO:0000313" key="2">
    <source>
        <dbReference type="Proteomes" id="UP000030826"/>
    </source>
</evidence>
<sequence>MGKEGIRLSLAGAQHKLAVRVKGESIGLAEGGRPTTHILKRFILALDGTIENDLFCLRLAGDRSPSRYGRNRGSRWFRARAASSVL</sequence>
<dbReference type="Proteomes" id="UP000030826">
    <property type="component" value="Unassembled WGS sequence"/>
</dbReference>
<accession>A0A0B1Q4Z5</accession>
<protein>
    <submittedName>
        <fullName evidence="1">Uncharacterized protein</fullName>
    </submittedName>
</protein>
<dbReference type="EMBL" id="JRFJ01000004">
    <property type="protein sequence ID" value="KHJ53905.1"/>
    <property type="molecule type" value="Genomic_DNA"/>
</dbReference>
<comment type="caution">
    <text evidence="1">The sequence shown here is derived from an EMBL/GenBank/DDBJ whole genome shotgun (WGS) entry which is preliminary data.</text>
</comment>
<dbReference type="AlphaFoldDB" id="A0A0B1Q4Z5"/>
<evidence type="ECO:0000313" key="1">
    <source>
        <dbReference type="EMBL" id="KHJ53905.1"/>
    </source>
</evidence>
<gene>
    <name evidence="1" type="ORF">LA66_15080</name>
</gene>
<dbReference type="RefSeq" id="WP_039194717.1">
    <property type="nucleotide sequence ID" value="NZ_JRFJ01000004.1"/>
</dbReference>
<dbReference type="STRING" id="370622.LA66_15080"/>
<reference evidence="1 2" key="1">
    <citation type="submission" date="2014-09" db="EMBL/GenBank/DDBJ databases">
        <title>Isolation and characterization of Aurantimonas altamirensis ON-56566 from clinical sample following a dog bite.</title>
        <authorList>
            <person name="Eshaghi A."/>
            <person name="Li A."/>
            <person name="Shahinas D."/>
            <person name="Bahn P."/>
            <person name="Kus J.V."/>
            <person name="Patel S.N."/>
        </authorList>
    </citation>
    <scope>NUCLEOTIDE SEQUENCE [LARGE SCALE GENOMIC DNA]</scope>
    <source>
        <strain evidence="1 2">ON-56566</strain>
    </source>
</reference>